<feature type="compositionally biased region" description="Low complexity" evidence="8">
    <location>
        <begin position="165"/>
        <end position="175"/>
    </location>
</feature>
<keyword evidence="10" id="KW-1185">Reference proteome</keyword>
<evidence type="ECO:0000313" key="9">
    <source>
        <dbReference type="EMBL" id="PPQ69180.1"/>
    </source>
</evidence>
<evidence type="ECO:0000256" key="4">
    <source>
        <dbReference type="ARBA" id="ARBA00022679"/>
    </source>
</evidence>
<comment type="subcellular location">
    <subcellularLocation>
        <location evidence="1 7">Mitochondrion</location>
    </subcellularLocation>
</comment>
<comment type="similarity">
    <text evidence="2 7">Belongs to the NDUFAF7 family.</text>
</comment>
<evidence type="ECO:0000313" key="10">
    <source>
        <dbReference type="Proteomes" id="UP000284842"/>
    </source>
</evidence>
<dbReference type="GO" id="GO:0005739">
    <property type="term" value="C:mitochondrion"/>
    <property type="evidence" value="ECO:0007669"/>
    <property type="project" value="UniProtKB-SubCell"/>
</dbReference>
<comment type="caution">
    <text evidence="9">The sequence shown here is derived from an EMBL/GenBank/DDBJ whole genome shotgun (WGS) entry which is preliminary data.</text>
</comment>
<evidence type="ECO:0000256" key="3">
    <source>
        <dbReference type="ARBA" id="ARBA00022603"/>
    </source>
</evidence>
<name>A0A409VSB9_9AGAR</name>
<proteinExistence type="inferred from homology"/>
<dbReference type="InterPro" id="IPR038375">
    <property type="entry name" value="NDUFAF7_sf"/>
</dbReference>
<dbReference type="InterPro" id="IPR029063">
    <property type="entry name" value="SAM-dependent_MTases_sf"/>
</dbReference>
<dbReference type="GO" id="GO:0032981">
    <property type="term" value="P:mitochondrial respiratory chain complex I assembly"/>
    <property type="evidence" value="ECO:0007669"/>
    <property type="project" value="TreeGrafter"/>
</dbReference>
<evidence type="ECO:0000256" key="1">
    <source>
        <dbReference type="ARBA" id="ARBA00004173"/>
    </source>
</evidence>
<dbReference type="AlphaFoldDB" id="A0A409VSB9"/>
<gene>
    <name evidence="9" type="ORF">CVT24_000028</name>
</gene>
<dbReference type="Gene3D" id="3.40.50.12710">
    <property type="match status" value="1"/>
</dbReference>
<comment type="function">
    <text evidence="7">Arginine methyltransferase involved in the assembly or stability of mitochondrial NADH:ubiquinone oxidoreductase complex (complex I).</text>
</comment>
<feature type="compositionally biased region" description="Polar residues" evidence="8">
    <location>
        <begin position="395"/>
        <end position="404"/>
    </location>
</feature>
<dbReference type="InterPro" id="IPR003788">
    <property type="entry name" value="NDUFAF7"/>
</dbReference>
<organism evidence="9 10">
    <name type="scientific">Panaeolus cyanescens</name>
    <dbReference type="NCBI Taxonomy" id="181874"/>
    <lineage>
        <taxon>Eukaryota</taxon>
        <taxon>Fungi</taxon>
        <taxon>Dikarya</taxon>
        <taxon>Basidiomycota</taxon>
        <taxon>Agaricomycotina</taxon>
        <taxon>Agaricomycetes</taxon>
        <taxon>Agaricomycetidae</taxon>
        <taxon>Agaricales</taxon>
        <taxon>Agaricineae</taxon>
        <taxon>Galeropsidaceae</taxon>
        <taxon>Panaeolus</taxon>
    </lineage>
</organism>
<dbReference type="SUPFAM" id="SSF53335">
    <property type="entry name" value="S-adenosyl-L-methionine-dependent methyltransferases"/>
    <property type="match status" value="1"/>
</dbReference>
<keyword evidence="5 7" id="KW-0496">Mitochondrion</keyword>
<evidence type="ECO:0000256" key="7">
    <source>
        <dbReference type="RuleBase" id="RU364114"/>
    </source>
</evidence>
<dbReference type="Proteomes" id="UP000284842">
    <property type="component" value="Unassembled WGS sequence"/>
</dbReference>
<dbReference type="OrthoDB" id="438553at2759"/>
<feature type="region of interest" description="Disordered" evidence="8">
    <location>
        <begin position="383"/>
        <end position="404"/>
    </location>
</feature>
<feature type="region of interest" description="Disordered" evidence="8">
    <location>
        <begin position="165"/>
        <end position="186"/>
    </location>
</feature>
<dbReference type="STRING" id="181874.A0A409VSB9"/>
<comment type="catalytic activity">
    <reaction evidence="6 7">
        <text>L-arginyl-[protein] + 2 S-adenosyl-L-methionine = N(omega),N(omega)'-dimethyl-L-arginyl-[protein] + 2 S-adenosyl-L-homocysteine + 2 H(+)</text>
        <dbReference type="Rhea" id="RHEA:48108"/>
        <dbReference type="Rhea" id="RHEA-COMP:10532"/>
        <dbReference type="Rhea" id="RHEA-COMP:11992"/>
        <dbReference type="ChEBI" id="CHEBI:15378"/>
        <dbReference type="ChEBI" id="CHEBI:29965"/>
        <dbReference type="ChEBI" id="CHEBI:57856"/>
        <dbReference type="ChEBI" id="CHEBI:59789"/>
        <dbReference type="ChEBI" id="CHEBI:88221"/>
        <dbReference type="EC" id="2.1.1.320"/>
    </reaction>
</comment>
<dbReference type="PANTHER" id="PTHR12049:SF7">
    <property type="entry name" value="PROTEIN ARGININE METHYLTRANSFERASE NDUFAF7, MITOCHONDRIAL"/>
    <property type="match status" value="1"/>
</dbReference>
<keyword evidence="4 7" id="KW-0808">Transferase</keyword>
<sequence>MQMCLSHPTDGYYMNQAHHVFGSKGDFITSPEISQVFGELVAVWLLSQWASTAKDSAFRLVELGPGRGTLMDDILRVVLQLANFGQKINVHLVETSPSMRALQDAKLQKSERKKVQFHWHNSISEIPTETNEYTMLVAHEFFDALPIHVLQKTAKGWNEVLIASNTEPESSTSSENSEKPETPVSAEPTFSFRRVLSPEPSAVSTVLGNSSPRFQALPEGSYLEVSPTVFRIGRKVGELLAVQTSEIGTQTSPGGCGLIVDYGDNKAFGDSFRAFKEHKIVDVFHQPGNCDLTANVDFAYLKESMSDLVNCYGPVTQKTFLERMGIQLRLQSLLKTATTDARREQILDGAKRLVDPLGMGKEYQVLAITNKLAKDAQVWPFVDMPSQDQPDGKQNENVSTQNTQ</sequence>
<dbReference type="EMBL" id="NHTK01005991">
    <property type="protein sequence ID" value="PPQ69180.1"/>
    <property type="molecule type" value="Genomic_DNA"/>
</dbReference>
<evidence type="ECO:0000256" key="8">
    <source>
        <dbReference type="SAM" id="MobiDB-lite"/>
    </source>
</evidence>
<evidence type="ECO:0000256" key="6">
    <source>
        <dbReference type="ARBA" id="ARBA00048612"/>
    </source>
</evidence>
<dbReference type="GO" id="GO:0032259">
    <property type="term" value="P:methylation"/>
    <property type="evidence" value="ECO:0007669"/>
    <property type="project" value="UniProtKB-KW"/>
</dbReference>
<dbReference type="PANTHER" id="PTHR12049">
    <property type="entry name" value="PROTEIN ARGININE METHYLTRANSFERASE NDUFAF7, MITOCHONDRIAL"/>
    <property type="match status" value="1"/>
</dbReference>
<accession>A0A409VSB9</accession>
<dbReference type="InParanoid" id="A0A409VSB9"/>
<evidence type="ECO:0000256" key="5">
    <source>
        <dbReference type="ARBA" id="ARBA00023128"/>
    </source>
</evidence>
<reference evidence="9 10" key="1">
    <citation type="journal article" date="2018" name="Evol. Lett.">
        <title>Horizontal gene cluster transfer increased hallucinogenic mushroom diversity.</title>
        <authorList>
            <person name="Reynolds H.T."/>
            <person name="Vijayakumar V."/>
            <person name="Gluck-Thaler E."/>
            <person name="Korotkin H.B."/>
            <person name="Matheny P.B."/>
            <person name="Slot J.C."/>
        </authorList>
    </citation>
    <scope>NUCLEOTIDE SEQUENCE [LARGE SCALE GENOMIC DNA]</scope>
    <source>
        <strain evidence="9 10">2629</strain>
    </source>
</reference>
<protein>
    <recommendedName>
        <fullName evidence="7">Protein arginine methyltransferase NDUFAF7</fullName>
        <ecNumber evidence="7">2.1.1.320</ecNumber>
    </recommendedName>
</protein>
<dbReference type="EC" id="2.1.1.320" evidence="7"/>
<keyword evidence="3 7" id="KW-0489">Methyltransferase</keyword>
<dbReference type="Pfam" id="PF02636">
    <property type="entry name" value="Methyltransf_28"/>
    <property type="match status" value="1"/>
</dbReference>
<dbReference type="GO" id="GO:0035243">
    <property type="term" value="F:protein-arginine omega-N symmetric methyltransferase activity"/>
    <property type="evidence" value="ECO:0007669"/>
    <property type="project" value="UniProtKB-EC"/>
</dbReference>
<evidence type="ECO:0000256" key="2">
    <source>
        <dbReference type="ARBA" id="ARBA00005891"/>
    </source>
</evidence>